<dbReference type="SUPFAM" id="SSF54506">
    <property type="entry name" value="Diaminopimelate epimerase-like"/>
    <property type="match status" value="2"/>
</dbReference>
<dbReference type="EMBL" id="UOFB01000366">
    <property type="protein sequence ID" value="VAW49642.1"/>
    <property type="molecule type" value="Genomic_DNA"/>
</dbReference>
<sequence>MKYNKYHALGNDYIVVDPKDLDHEITTKEIIILCNRHYGIGSDGILYGPLKSKGCDFSLKIFNPDASEAEKSGNGLRIFSRYLWDCNLVNSNTFSIETKGGNVSATVHDDGKSVSVDMGKVRFTHEPVGSPRAQAKTISVIGKRFEFYVANVGNPHCVILVDDLSPEIAIKYGSLIENDSQFENRTNVQFLKIIDRNTIQIEIWERGAGYTLASGSSSTASAAVAHELGFCGSNISVNMPGGIIEISLNTEFEAIMKGAVCKIGTGNLSSEALESF</sequence>
<name>A0A3B0WEH9_9ZZZZ</name>
<dbReference type="HAMAP" id="MF_00197">
    <property type="entry name" value="DAP_epimerase"/>
    <property type="match status" value="1"/>
</dbReference>
<dbReference type="InterPro" id="IPR001653">
    <property type="entry name" value="DAP_epimerase_DapF"/>
</dbReference>
<dbReference type="GO" id="GO:0005829">
    <property type="term" value="C:cytosol"/>
    <property type="evidence" value="ECO:0007669"/>
    <property type="project" value="TreeGrafter"/>
</dbReference>
<dbReference type="Gene3D" id="3.10.310.10">
    <property type="entry name" value="Diaminopimelate Epimerase, Chain A, domain 1"/>
    <property type="match status" value="2"/>
</dbReference>
<protein>
    <submittedName>
        <fullName evidence="3">Diaminopimelate epimerase</fullName>
        <ecNumber evidence="3">5.1.1.7</ecNumber>
    </submittedName>
</protein>
<dbReference type="AlphaFoldDB" id="A0A3B0WEH9"/>
<gene>
    <name evidence="3" type="ORF">MNBD_GAMMA04-934</name>
</gene>
<organism evidence="3">
    <name type="scientific">hydrothermal vent metagenome</name>
    <dbReference type="NCBI Taxonomy" id="652676"/>
    <lineage>
        <taxon>unclassified sequences</taxon>
        <taxon>metagenomes</taxon>
        <taxon>ecological metagenomes</taxon>
    </lineage>
</organism>
<dbReference type="GO" id="GO:0008837">
    <property type="term" value="F:diaminopimelate epimerase activity"/>
    <property type="evidence" value="ECO:0007669"/>
    <property type="project" value="UniProtKB-EC"/>
</dbReference>
<evidence type="ECO:0000256" key="2">
    <source>
        <dbReference type="ARBA" id="ARBA00023235"/>
    </source>
</evidence>
<dbReference type="PANTHER" id="PTHR31689:SF0">
    <property type="entry name" value="DIAMINOPIMELATE EPIMERASE"/>
    <property type="match status" value="1"/>
</dbReference>
<proteinExistence type="inferred from homology"/>
<accession>A0A3B0WEH9</accession>
<keyword evidence="2 3" id="KW-0413">Isomerase</keyword>
<dbReference type="Pfam" id="PF01678">
    <property type="entry name" value="DAP_epimerase"/>
    <property type="match status" value="2"/>
</dbReference>
<evidence type="ECO:0000313" key="3">
    <source>
        <dbReference type="EMBL" id="VAW49642.1"/>
    </source>
</evidence>
<dbReference type="NCBIfam" id="TIGR00652">
    <property type="entry name" value="DapF"/>
    <property type="match status" value="1"/>
</dbReference>
<dbReference type="PANTHER" id="PTHR31689">
    <property type="entry name" value="DIAMINOPIMELATE EPIMERASE, CHLOROPLASTIC"/>
    <property type="match status" value="1"/>
</dbReference>
<dbReference type="GO" id="GO:0009089">
    <property type="term" value="P:lysine biosynthetic process via diaminopimelate"/>
    <property type="evidence" value="ECO:0007669"/>
    <property type="project" value="InterPro"/>
</dbReference>
<dbReference type="EC" id="5.1.1.7" evidence="3"/>
<comment type="similarity">
    <text evidence="1">Belongs to the diaminopimelate epimerase family.</text>
</comment>
<reference evidence="3" key="1">
    <citation type="submission" date="2018-06" db="EMBL/GenBank/DDBJ databases">
        <authorList>
            <person name="Zhirakovskaya E."/>
        </authorList>
    </citation>
    <scope>NUCLEOTIDE SEQUENCE</scope>
</reference>
<evidence type="ECO:0000256" key="1">
    <source>
        <dbReference type="ARBA" id="ARBA00010219"/>
    </source>
</evidence>